<name>C0XGV4_LENH9</name>
<dbReference type="Proteomes" id="UP000003752">
    <property type="component" value="Unassembled WGS sequence"/>
</dbReference>
<evidence type="ECO:0000313" key="2">
    <source>
        <dbReference type="Proteomes" id="UP000003752"/>
    </source>
</evidence>
<organism evidence="1 2">
    <name type="scientific">Lentilactobacillus hilgardii (strain ATCC 8290 / DSM 20176 / CCUG 30140 / JCM 1155 / KCTC 3500 / NBRC 15886 / NCIMB 8040 / NRRL B-1843 / 9)</name>
    <dbReference type="NCBI Taxonomy" id="1423757"/>
    <lineage>
        <taxon>Bacteria</taxon>
        <taxon>Bacillati</taxon>
        <taxon>Bacillota</taxon>
        <taxon>Bacilli</taxon>
        <taxon>Lactobacillales</taxon>
        <taxon>Lactobacillaceae</taxon>
        <taxon>Lentilactobacillus</taxon>
    </lineage>
</organism>
<evidence type="ECO:0000313" key="1">
    <source>
        <dbReference type="EMBL" id="EEI25425.1"/>
    </source>
</evidence>
<protein>
    <submittedName>
        <fullName evidence="1">Uncharacterized protein</fullName>
    </submittedName>
</protein>
<comment type="caution">
    <text evidence="1">The sequence shown here is derived from an EMBL/GenBank/DDBJ whole genome shotgun (WGS) entry which is preliminary data.</text>
</comment>
<keyword evidence="2" id="KW-1185">Reference proteome</keyword>
<reference evidence="1 2" key="1">
    <citation type="submission" date="2009-01" db="EMBL/GenBank/DDBJ databases">
        <authorList>
            <person name="Qin X."/>
            <person name="Bachman B."/>
            <person name="Battles P."/>
            <person name="Bell A."/>
            <person name="Bess C."/>
            <person name="Bickham C."/>
            <person name="Chaboub L."/>
            <person name="Chen D."/>
            <person name="Coyle M."/>
            <person name="Deiros D.R."/>
            <person name="Dinh H."/>
            <person name="Forbes L."/>
            <person name="Fowler G."/>
            <person name="Francisco L."/>
            <person name="Fu Q."/>
            <person name="Gubbala S."/>
            <person name="Hale W."/>
            <person name="Han Y."/>
            <person name="Hemphill L."/>
            <person name="Highlander S.K."/>
            <person name="Hirani K."/>
            <person name="Hogues M."/>
            <person name="Jackson L."/>
            <person name="Jakkamsetti A."/>
            <person name="Javaid M."/>
            <person name="Jiang H."/>
            <person name="Korchina V."/>
            <person name="Kovar C."/>
            <person name="Lara F."/>
            <person name="Lee S."/>
            <person name="Mata R."/>
            <person name="Mathew T."/>
            <person name="Moen C."/>
            <person name="Morales K."/>
            <person name="Munidasa M."/>
            <person name="Nazareth L."/>
            <person name="Ngo R."/>
            <person name="Nguyen L."/>
            <person name="Okwuonu G."/>
            <person name="Ongeri F."/>
            <person name="Patil S."/>
            <person name="Petrosino J."/>
            <person name="Pham C."/>
            <person name="Pham P."/>
            <person name="Pu L.-L."/>
            <person name="Puazo M."/>
            <person name="Raj R."/>
            <person name="Reid J."/>
            <person name="Rouhana J."/>
            <person name="Saada N."/>
            <person name="Shang Y."/>
            <person name="Simmons D."/>
            <person name="Thornton R."/>
            <person name="Warren J."/>
            <person name="Weissenberger G."/>
            <person name="Zhang J."/>
            <person name="Zhang L."/>
            <person name="Zhou C."/>
            <person name="Zhu D."/>
            <person name="Muzny D."/>
            <person name="Worley K."/>
            <person name="Gibbs R."/>
        </authorList>
    </citation>
    <scope>NUCLEOTIDE SEQUENCE [LARGE SCALE GENOMIC DNA]</scope>
    <source>
        <strain evidence="2">ATCC 8290 / DSM 20176 / CCUG 30140 / JCM 1155 / KCTC 3500 / NBRC 15886 / NCIMB 8040 / NRRL B-1843 / 9</strain>
    </source>
</reference>
<gene>
    <name evidence="1" type="ORF">HMPREF0519_0465</name>
</gene>
<feature type="non-terminal residue" evidence="1">
    <location>
        <position position="1"/>
    </location>
</feature>
<proteinExistence type="predicted"/>
<accession>C0XGV4</accession>
<sequence length="42" mass="5180">FRTLIIIRYNYQVALYKGIQDFSWQKCGKELKKRQNLLVFEK</sequence>
<dbReference type="AlphaFoldDB" id="C0XGV4"/>
<dbReference type="HOGENOM" id="CLU_3243910_0_0_9"/>
<dbReference type="EMBL" id="ACGP01000089">
    <property type="protein sequence ID" value="EEI25425.1"/>
    <property type="molecule type" value="Genomic_DNA"/>
</dbReference>